<comment type="catalytic activity">
    <reaction evidence="1">
        <text>2-phosphoglycolate + H2O = glycolate + phosphate</text>
        <dbReference type="Rhea" id="RHEA:14369"/>
        <dbReference type="ChEBI" id="CHEBI:15377"/>
        <dbReference type="ChEBI" id="CHEBI:29805"/>
        <dbReference type="ChEBI" id="CHEBI:43474"/>
        <dbReference type="ChEBI" id="CHEBI:58033"/>
        <dbReference type="EC" id="3.1.3.18"/>
    </reaction>
</comment>
<dbReference type="GO" id="GO:0006281">
    <property type="term" value="P:DNA repair"/>
    <property type="evidence" value="ECO:0007669"/>
    <property type="project" value="TreeGrafter"/>
</dbReference>
<dbReference type="SFLD" id="SFLDS00003">
    <property type="entry name" value="Haloacid_Dehalogenase"/>
    <property type="match status" value="1"/>
</dbReference>
<dbReference type="NCBIfam" id="TIGR01449">
    <property type="entry name" value="PGP_bact"/>
    <property type="match status" value="1"/>
</dbReference>
<keyword evidence="7" id="KW-0378">Hydrolase</keyword>
<evidence type="ECO:0000256" key="3">
    <source>
        <dbReference type="ARBA" id="ARBA00004818"/>
    </source>
</evidence>
<dbReference type="InterPro" id="IPR050155">
    <property type="entry name" value="HAD-like_hydrolase_sf"/>
</dbReference>
<keyword evidence="9" id="KW-0119">Carbohydrate metabolism</keyword>
<evidence type="ECO:0000256" key="8">
    <source>
        <dbReference type="ARBA" id="ARBA00022842"/>
    </source>
</evidence>
<dbReference type="GO" id="GO:0008967">
    <property type="term" value="F:phosphoglycolate phosphatase activity"/>
    <property type="evidence" value="ECO:0007669"/>
    <property type="project" value="UniProtKB-EC"/>
</dbReference>
<protein>
    <recommendedName>
        <fullName evidence="5">phosphoglycolate phosphatase</fullName>
        <ecNumber evidence="5">3.1.3.18</ecNumber>
    </recommendedName>
</protein>
<comment type="similarity">
    <text evidence="4">Belongs to the HAD-like hydrolase superfamily. CbbY/CbbZ/Gph/YieH family.</text>
</comment>
<evidence type="ECO:0000256" key="2">
    <source>
        <dbReference type="ARBA" id="ARBA00001946"/>
    </source>
</evidence>
<dbReference type="GO" id="GO:0005829">
    <property type="term" value="C:cytosol"/>
    <property type="evidence" value="ECO:0007669"/>
    <property type="project" value="TreeGrafter"/>
</dbReference>
<dbReference type="RefSeq" id="WP_060607932.1">
    <property type="nucleotide sequence ID" value="NZ_BBWQ01000018.1"/>
</dbReference>
<dbReference type="EC" id="3.1.3.18" evidence="5"/>
<evidence type="ECO:0000256" key="5">
    <source>
        <dbReference type="ARBA" id="ARBA00013078"/>
    </source>
</evidence>
<dbReference type="InterPro" id="IPR037512">
    <property type="entry name" value="PGPase_prok"/>
</dbReference>
<dbReference type="Pfam" id="PF13419">
    <property type="entry name" value="HAD_2"/>
    <property type="match status" value="1"/>
</dbReference>
<keyword evidence="6" id="KW-0479">Metal-binding</keyword>
<dbReference type="GO" id="GO:0005975">
    <property type="term" value="P:carbohydrate metabolic process"/>
    <property type="evidence" value="ECO:0007669"/>
    <property type="project" value="InterPro"/>
</dbReference>
<sequence>MTATAYSALIFDLDGTLIDSAPDIARAVNACFAARGWPELEVAYVESYIGNGPRRLIADILVDRGLPSDPETVDAAMKGYLDAYSQDPAGRCRLFDHVREDLAALHGAGIRLGICTNKPHELTARILDLLHLARYFDVALGADAVPACKPDPGHLLAVAEAMQLEPGTYAYVGDTRVDQATAQAAGIPFFVVPWGTGPGVEVPAQNRLSRLADLIAPTAIAAQ</sequence>
<proteinExistence type="inferred from homology"/>
<evidence type="ECO:0000313" key="10">
    <source>
        <dbReference type="EMBL" id="BAT26136.1"/>
    </source>
</evidence>
<dbReference type="InterPro" id="IPR036412">
    <property type="entry name" value="HAD-like_sf"/>
</dbReference>
<dbReference type="SUPFAM" id="SSF56784">
    <property type="entry name" value="HAD-like"/>
    <property type="match status" value="1"/>
</dbReference>
<dbReference type="InterPro" id="IPR041492">
    <property type="entry name" value="HAD_2"/>
</dbReference>
<dbReference type="InterPro" id="IPR023214">
    <property type="entry name" value="HAD_sf"/>
</dbReference>
<comment type="cofactor">
    <cofactor evidence="2">
        <name>Mg(2+)</name>
        <dbReference type="ChEBI" id="CHEBI:18420"/>
    </cofactor>
</comment>
<reference evidence="10" key="1">
    <citation type="journal article" date="2015" name="Proc. Natl. Acad. Sci. U.S.A.">
        <title>Bacterial clade with the ribosomal RNA operon on a small plasmid rather than the chromosome.</title>
        <authorList>
            <person name="Anda M."/>
            <person name="Ohtsubo Y."/>
            <person name="Okubo T."/>
            <person name="Sugawara M."/>
            <person name="Nagata Y."/>
            <person name="Tsuda M."/>
            <person name="Minamisawa K."/>
            <person name="Mitsui H."/>
        </authorList>
    </citation>
    <scope>NUCLEOTIDE SEQUENCE</scope>
    <source>
        <strain evidence="10">DSM 21988</strain>
    </source>
</reference>
<comment type="pathway">
    <text evidence="3">Organic acid metabolism; glycolate biosynthesis; glycolate from 2-phosphoglycolate: step 1/1.</text>
</comment>
<dbReference type="Gene3D" id="3.40.50.1000">
    <property type="entry name" value="HAD superfamily/HAD-like"/>
    <property type="match status" value="1"/>
</dbReference>
<evidence type="ECO:0000256" key="1">
    <source>
        <dbReference type="ARBA" id="ARBA00000830"/>
    </source>
</evidence>
<evidence type="ECO:0000256" key="4">
    <source>
        <dbReference type="ARBA" id="ARBA00006171"/>
    </source>
</evidence>
<dbReference type="PANTHER" id="PTHR43434:SF1">
    <property type="entry name" value="PHOSPHOGLYCOLATE PHOSPHATASE"/>
    <property type="match status" value="1"/>
</dbReference>
<dbReference type="EMBL" id="LC066371">
    <property type="protein sequence ID" value="BAT26136.1"/>
    <property type="molecule type" value="Genomic_DNA"/>
</dbReference>
<dbReference type="SFLD" id="SFLDG01129">
    <property type="entry name" value="C1.5:_HAD__Beta-PGM__Phosphata"/>
    <property type="match status" value="1"/>
</dbReference>
<keyword evidence="8" id="KW-0460">Magnesium</keyword>
<dbReference type="PANTHER" id="PTHR43434">
    <property type="entry name" value="PHOSPHOGLYCOLATE PHOSPHATASE"/>
    <property type="match status" value="1"/>
</dbReference>
<dbReference type="NCBIfam" id="TIGR01549">
    <property type="entry name" value="HAD-SF-IA-v1"/>
    <property type="match status" value="1"/>
</dbReference>
<evidence type="ECO:0000256" key="6">
    <source>
        <dbReference type="ARBA" id="ARBA00022723"/>
    </source>
</evidence>
<evidence type="ECO:0000256" key="7">
    <source>
        <dbReference type="ARBA" id="ARBA00022801"/>
    </source>
</evidence>
<dbReference type="InterPro" id="IPR023198">
    <property type="entry name" value="PGP-like_dom2"/>
</dbReference>
<accession>A0A0P0YXB3</accession>
<dbReference type="Gene3D" id="1.10.150.240">
    <property type="entry name" value="Putative phosphatase, domain 2"/>
    <property type="match status" value="1"/>
</dbReference>
<dbReference type="GO" id="GO:0046872">
    <property type="term" value="F:metal ion binding"/>
    <property type="evidence" value="ECO:0007669"/>
    <property type="project" value="UniProtKB-KW"/>
</dbReference>
<name>A0A0P0YXB3_9HYPH</name>
<dbReference type="InterPro" id="IPR006439">
    <property type="entry name" value="HAD-SF_hydro_IA"/>
</dbReference>
<dbReference type="AlphaFoldDB" id="A0A0P0YXB3"/>
<evidence type="ECO:0000256" key="9">
    <source>
        <dbReference type="ARBA" id="ARBA00023277"/>
    </source>
</evidence>
<organism evidence="10">
    <name type="scientific">Aureimonas altamirensis</name>
    <dbReference type="NCBI Taxonomy" id="370622"/>
    <lineage>
        <taxon>Bacteria</taxon>
        <taxon>Pseudomonadati</taxon>
        <taxon>Pseudomonadota</taxon>
        <taxon>Alphaproteobacteria</taxon>
        <taxon>Hyphomicrobiales</taxon>
        <taxon>Aurantimonadaceae</taxon>
        <taxon>Aureimonas</taxon>
    </lineage>
</organism>
<dbReference type="PRINTS" id="PR00413">
    <property type="entry name" value="HADHALOGNASE"/>
</dbReference>